<reference evidence="1 2" key="1">
    <citation type="submission" date="2024-05" db="EMBL/GenBank/DDBJ databases">
        <title>Genome sequencing and assembly of Indian major carp, Cirrhinus mrigala (Hamilton, 1822).</title>
        <authorList>
            <person name="Mohindra V."/>
            <person name="Chowdhury L.M."/>
            <person name="Lal K."/>
            <person name="Jena J.K."/>
        </authorList>
    </citation>
    <scope>NUCLEOTIDE SEQUENCE [LARGE SCALE GENOMIC DNA]</scope>
    <source>
        <strain evidence="1">CM1030</strain>
        <tissue evidence="1">Blood</tissue>
    </source>
</reference>
<gene>
    <name evidence="1" type="ORF">M9458_052013</name>
</gene>
<feature type="non-terminal residue" evidence="1">
    <location>
        <position position="60"/>
    </location>
</feature>
<protein>
    <recommendedName>
        <fullName evidence="3">CDK5 regulatory subunit associated protein 2</fullName>
    </recommendedName>
</protein>
<keyword evidence="2" id="KW-1185">Reference proteome</keyword>
<feature type="non-terminal residue" evidence="1">
    <location>
        <position position="1"/>
    </location>
</feature>
<dbReference type="Proteomes" id="UP001529510">
    <property type="component" value="Unassembled WGS sequence"/>
</dbReference>
<organism evidence="1 2">
    <name type="scientific">Cirrhinus mrigala</name>
    <name type="common">Mrigala</name>
    <dbReference type="NCBI Taxonomy" id="683832"/>
    <lineage>
        <taxon>Eukaryota</taxon>
        <taxon>Metazoa</taxon>
        <taxon>Chordata</taxon>
        <taxon>Craniata</taxon>
        <taxon>Vertebrata</taxon>
        <taxon>Euteleostomi</taxon>
        <taxon>Actinopterygii</taxon>
        <taxon>Neopterygii</taxon>
        <taxon>Teleostei</taxon>
        <taxon>Ostariophysi</taxon>
        <taxon>Cypriniformes</taxon>
        <taxon>Cyprinidae</taxon>
        <taxon>Labeoninae</taxon>
        <taxon>Labeonini</taxon>
        <taxon>Cirrhinus</taxon>
    </lineage>
</organism>
<name>A0ABD0MRS8_CIRMR</name>
<comment type="caution">
    <text evidence="1">The sequence shown here is derived from an EMBL/GenBank/DDBJ whole genome shotgun (WGS) entry which is preliminary data.</text>
</comment>
<dbReference type="AlphaFoldDB" id="A0ABD0MRS8"/>
<dbReference type="EMBL" id="JAMKFB020000189">
    <property type="protein sequence ID" value="KAL0152290.1"/>
    <property type="molecule type" value="Genomic_DNA"/>
</dbReference>
<accession>A0ABD0MRS8</accession>
<evidence type="ECO:0008006" key="3">
    <source>
        <dbReference type="Google" id="ProtNLM"/>
    </source>
</evidence>
<evidence type="ECO:0000313" key="2">
    <source>
        <dbReference type="Proteomes" id="UP001529510"/>
    </source>
</evidence>
<proteinExistence type="predicted"/>
<sequence length="60" mass="6833">VGARSTLMEMQDLLQRLTKVSIRQQQIVEHLATRQGRTEEELAALRTQTAEHLPLPDPRA</sequence>
<evidence type="ECO:0000313" key="1">
    <source>
        <dbReference type="EMBL" id="KAL0152290.1"/>
    </source>
</evidence>